<accession>A0A450VI90</accession>
<dbReference type="EMBL" id="CAADFJ010000428">
    <property type="protein sequence ID" value="VFK07521.1"/>
    <property type="molecule type" value="Genomic_DNA"/>
</dbReference>
<gene>
    <name evidence="2" type="ORF">BECKH772A_GA0070896_104203</name>
    <name evidence="1" type="ORF">BECKH772B_GA0070898_104253</name>
    <name evidence="3" type="ORF">BECKH772C_GA0070978_104283</name>
</gene>
<sequence length="78" mass="8587">MAVAIEEQLTDYDASVHGSAVNRYAEKNAAVCVDCHTTHPIDTHEADATKLLITRNCGGSHKHERKNTRVIARSTTVR</sequence>
<name>A0A450VI90_9GAMM</name>
<protein>
    <submittedName>
        <fullName evidence="2">Uncharacterized protein</fullName>
    </submittedName>
</protein>
<proteinExistence type="predicted"/>
<dbReference type="AlphaFoldDB" id="A0A450VI90"/>
<dbReference type="EMBL" id="CAADFI010000425">
    <property type="protein sequence ID" value="VFK04273.1"/>
    <property type="molecule type" value="Genomic_DNA"/>
</dbReference>
<evidence type="ECO:0000313" key="1">
    <source>
        <dbReference type="EMBL" id="VFK04273.1"/>
    </source>
</evidence>
<evidence type="ECO:0000313" key="2">
    <source>
        <dbReference type="EMBL" id="VFK04475.1"/>
    </source>
</evidence>
<evidence type="ECO:0000313" key="3">
    <source>
        <dbReference type="EMBL" id="VFK07521.1"/>
    </source>
</evidence>
<reference evidence="2" key="1">
    <citation type="submission" date="2019-02" db="EMBL/GenBank/DDBJ databases">
        <authorList>
            <person name="Gruber-Vodicka R. H."/>
            <person name="Seah K. B. B."/>
        </authorList>
    </citation>
    <scope>NUCLEOTIDE SEQUENCE</scope>
    <source>
        <strain evidence="3">BECK_SA2B12</strain>
        <strain evidence="2">BECK_SA2B15</strain>
        <strain evidence="1">BECK_SA2B20</strain>
    </source>
</reference>
<organism evidence="2">
    <name type="scientific">Candidatus Kentrum eta</name>
    <dbReference type="NCBI Taxonomy" id="2126337"/>
    <lineage>
        <taxon>Bacteria</taxon>
        <taxon>Pseudomonadati</taxon>
        <taxon>Pseudomonadota</taxon>
        <taxon>Gammaproteobacteria</taxon>
        <taxon>Candidatus Kentrum</taxon>
    </lineage>
</organism>
<dbReference type="EMBL" id="CAADFG010000420">
    <property type="protein sequence ID" value="VFK04475.1"/>
    <property type="molecule type" value="Genomic_DNA"/>
</dbReference>